<dbReference type="SFLD" id="SFLDG00358">
    <property type="entry name" value="Main_(cytGST)"/>
    <property type="match status" value="1"/>
</dbReference>
<dbReference type="Pfam" id="PF13417">
    <property type="entry name" value="GST_N_3"/>
    <property type="match status" value="1"/>
</dbReference>
<dbReference type="PANTHER" id="PTHR43969:SF7">
    <property type="entry name" value="GST-CONTAINING FLYWCH ZINC-FINGER PROTEIN"/>
    <property type="match status" value="1"/>
</dbReference>
<protein>
    <recommendedName>
        <fullName evidence="3">glutathione transferase</fullName>
        <ecNumber evidence="3">2.5.1.18</ecNumber>
    </recommendedName>
    <alternativeName>
        <fullName evidence="5">GST class-theta</fullName>
    </alternativeName>
</protein>
<sequence>MKLYSVEDSPPSTACRMLLKYLKIPFEVVEVDFFAGEHLNEEYAELNPQRDVPLLEDNGFFLSEHIAIMQYFCDKYAADSTIYPRDPTQRALVNHRLCFNMAHFYGAVGAYALAPIIYDYPRDALGLKRVNMALEVFEKYLKRMGKKFVVSNNVTIADFAMVSSMMCLEAIGVAFDKYSLVQKWYENFKQERPDEWSVAKEAMKVLEEINLRPPDLSKLNHPIHPVRKAVECCMTKR</sequence>
<evidence type="ECO:0000256" key="4">
    <source>
        <dbReference type="ARBA" id="ARBA00022679"/>
    </source>
</evidence>
<dbReference type="AlphaFoldDB" id="A0A1J1HK83"/>
<keyword evidence="10" id="KW-1185">Reference proteome</keyword>
<proteinExistence type="inferred from homology"/>
<dbReference type="Gene3D" id="3.40.30.10">
    <property type="entry name" value="Glutaredoxin"/>
    <property type="match status" value="1"/>
</dbReference>
<dbReference type="OrthoDB" id="4951845at2759"/>
<evidence type="ECO:0000256" key="5">
    <source>
        <dbReference type="ARBA" id="ARBA00041523"/>
    </source>
</evidence>
<dbReference type="EMBL" id="CVRI01000006">
    <property type="protein sequence ID" value="CRK88331.1"/>
    <property type="molecule type" value="Genomic_DNA"/>
</dbReference>
<evidence type="ECO:0000313" key="10">
    <source>
        <dbReference type="Proteomes" id="UP000183832"/>
    </source>
</evidence>
<keyword evidence="4" id="KW-0808">Transferase</keyword>
<dbReference type="PROSITE" id="PS50405">
    <property type="entry name" value="GST_CTER"/>
    <property type="match status" value="1"/>
</dbReference>
<evidence type="ECO:0000313" key="9">
    <source>
        <dbReference type="EMBL" id="CRK88331.1"/>
    </source>
</evidence>
<reference evidence="9 10" key="1">
    <citation type="submission" date="2015-04" db="EMBL/GenBank/DDBJ databases">
        <authorList>
            <person name="Syromyatnikov M.Y."/>
            <person name="Popov V.N."/>
        </authorList>
    </citation>
    <scope>NUCLEOTIDE SEQUENCE [LARGE SCALE GENOMIC DNA]</scope>
</reference>
<dbReference type="GO" id="GO:0004364">
    <property type="term" value="F:glutathione transferase activity"/>
    <property type="evidence" value="ECO:0007669"/>
    <property type="project" value="UniProtKB-EC"/>
</dbReference>
<dbReference type="FunFam" id="3.40.30.10:FF:000295">
    <property type="entry name" value="Glutathione S-transferase unclassified 1"/>
    <property type="match status" value="1"/>
</dbReference>
<dbReference type="PROSITE" id="PS50404">
    <property type="entry name" value="GST_NTER"/>
    <property type="match status" value="1"/>
</dbReference>
<evidence type="ECO:0000256" key="3">
    <source>
        <dbReference type="ARBA" id="ARBA00012452"/>
    </source>
</evidence>
<gene>
    <name evidence="9" type="ORF">CLUMA_CG002110</name>
</gene>
<name>A0A1J1HK83_9DIPT</name>
<dbReference type="Proteomes" id="UP000183832">
    <property type="component" value="Unassembled WGS sequence"/>
</dbReference>
<accession>A0A1J1HK83</accession>
<dbReference type="SUPFAM" id="SSF52833">
    <property type="entry name" value="Thioredoxin-like"/>
    <property type="match status" value="1"/>
</dbReference>
<dbReference type="InterPro" id="IPR004045">
    <property type="entry name" value="Glutathione_S-Trfase_N"/>
</dbReference>
<dbReference type="SUPFAM" id="SSF47616">
    <property type="entry name" value="GST C-terminal domain-like"/>
    <property type="match status" value="1"/>
</dbReference>
<evidence type="ECO:0000256" key="2">
    <source>
        <dbReference type="ARBA" id="ARBA00011738"/>
    </source>
</evidence>
<comment type="catalytic activity">
    <reaction evidence="6">
        <text>RX + glutathione = an S-substituted glutathione + a halide anion + H(+)</text>
        <dbReference type="Rhea" id="RHEA:16437"/>
        <dbReference type="ChEBI" id="CHEBI:15378"/>
        <dbReference type="ChEBI" id="CHEBI:16042"/>
        <dbReference type="ChEBI" id="CHEBI:17792"/>
        <dbReference type="ChEBI" id="CHEBI:57925"/>
        <dbReference type="ChEBI" id="CHEBI:90779"/>
        <dbReference type="EC" id="2.5.1.18"/>
    </reaction>
</comment>
<dbReference type="InterPro" id="IPR040079">
    <property type="entry name" value="Glutathione_S-Trfase"/>
</dbReference>
<dbReference type="Gene3D" id="1.20.1050.10">
    <property type="match status" value="1"/>
</dbReference>
<dbReference type="EC" id="2.5.1.18" evidence="3"/>
<dbReference type="SFLD" id="SFLDS00019">
    <property type="entry name" value="Glutathione_Transferase_(cytos"/>
    <property type="match status" value="1"/>
</dbReference>
<dbReference type="InterPro" id="IPR036282">
    <property type="entry name" value="Glutathione-S-Trfase_C_sf"/>
</dbReference>
<evidence type="ECO:0000256" key="6">
    <source>
        <dbReference type="ARBA" id="ARBA00047960"/>
    </source>
</evidence>
<evidence type="ECO:0000256" key="1">
    <source>
        <dbReference type="ARBA" id="ARBA00009899"/>
    </source>
</evidence>
<feature type="domain" description="GST C-terminal" evidence="8">
    <location>
        <begin position="86"/>
        <end position="206"/>
    </location>
</feature>
<evidence type="ECO:0000259" key="7">
    <source>
        <dbReference type="PROSITE" id="PS50404"/>
    </source>
</evidence>
<dbReference type="InterPro" id="IPR004046">
    <property type="entry name" value="GST_C"/>
</dbReference>
<dbReference type="PANTHER" id="PTHR43969">
    <property type="entry name" value="GLUTATHIONE S TRANSFERASE D10, ISOFORM A-RELATED"/>
    <property type="match status" value="1"/>
</dbReference>
<comment type="subunit">
    <text evidence="2">Homodimer.</text>
</comment>
<dbReference type="GO" id="GO:0006749">
    <property type="term" value="P:glutathione metabolic process"/>
    <property type="evidence" value="ECO:0007669"/>
    <property type="project" value="TreeGrafter"/>
</dbReference>
<organism evidence="9 10">
    <name type="scientific">Clunio marinus</name>
    <dbReference type="NCBI Taxonomy" id="568069"/>
    <lineage>
        <taxon>Eukaryota</taxon>
        <taxon>Metazoa</taxon>
        <taxon>Ecdysozoa</taxon>
        <taxon>Arthropoda</taxon>
        <taxon>Hexapoda</taxon>
        <taxon>Insecta</taxon>
        <taxon>Pterygota</taxon>
        <taxon>Neoptera</taxon>
        <taxon>Endopterygota</taxon>
        <taxon>Diptera</taxon>
        <taxon>Nematocera</taxon>
        <taxon>Chironomoidea</taxon>
        <taxon>Chironomidae</taxon>
        <taxon>Clunio</taxon>
    </lineage>
</organism>
<dbReference type="Pfam" id="PF00043">
    <property type="entry name" value="GST_C"/>
    <property type="match status" value="1"/>
</dbReference>
<dbReference type="STRING" id="568069.A0A1J1HK83"/>
<comment type="similarity">
    <text evidence="1">Belongs to the GST superfamily. Theta family.</text>
</comment>
<dbReference type="InterPro" id="IPR010987">
    <property type="entry name" value="Glutathione-S-Trfase_C-like"/>
</dbReference>
<evidence type="ECO:0000259" key="8">
    <source>
        <dbReference type="PROSITE" id="PS50405"/>
    </source>
</evidence>
<dbReference type="FunFam" id="1.20.1050.10:FF:000007">
    <property type="entry name" value="Glutathione S-transferase 1-1"/>
    <property type="match status" value="1"/>
</dbReference>
<feature type="domain" description="GST N-terminal" evidence="7">
    <location>
        <begin position="1"/>
        <end position="80"/>
    </location>
</feature>
<dbReference type="InterPro" id="IPR036249">
    <property type="entry name" value="Thioredoxin-like_sf"/>
</dbReference>